<protein>
    <submittedName>
        <fullName evidence="3">Uncharacterized protein</fullName>
    </submittedName>
</protein>
<keyword evidence="2" id="KW-1133">Transmembrane helix</keyword>
<feature type="transmembrane region" description="Helical" evidence="2">
    <location>
        <begin position="171"/>
        <end position="189"/>
    </location>
</feature>
<dbReference type="Proteomes" id="UP001054902">
    <property type="component" value="Unassembled WGS sequence"/>
</dbReference>
<proteinExistence type="predicted"/>
<keyword evidence="2" id="KW-0812">Transmembrane</keyword>
<dbReference type="AlphaFoldDB" id="A0AAD3CTK3"/>
<reference evidence="3 4" key="1">
    <citation type="journal article" date="2021" name="Sci. Rep.">
        <title>The genome of the diatom Chaetoceros tenuissimus carries an ancient integrated fragment of an extant virus.</title>
        <authorList>
            <person name="Hongo Y."/>
            <person name="Kimura K."/>
            <person name="Takaki Y."/>
            <person name="Yoshida Y."/>
            <person name="Baba S."/>
            <person name="Kobayashi G."/>
            <person name="Nagasaki K."/>
            <person name="Hano T."/>
            <person name="Tomaru Y."/>
        </authorList>
    </citation>
    <scope>NUCLEOTIDE SEQUENCE [LARGE SCALE GENOMIC DNA]</scope>
    <source>
        <strain evidence="3 4">NIES-3715</strain>
    </source>
</reference>
<feature type="transmembrane region" description="Helical" evidence="2">
    <location>
        <begin position="69"/>
        <end position="87"/>
    </location>
</feature>
<feature type="transmembrane region" description="Helical" evidence="2">
    <location>
        <begin position="426"/>
        <end position="445"/>
    </location>
</feature>
<keyword evidence="2" id="KW-0472">Membrane</keyword>
<feature type="transmembrane region" description="Helical" evidence="2">
    <location>
        <begin position="345"/>
        <end position="370"/>
    </location>
</feature>
<evidence type="ECO:0000313" key="4">
    <source>
        <dbReference type="Proteomes" id="UP001054902"/>
    </source>
</evidence>
<feature type="transmembrane region" description="Helical" evidence="2">
    <location>
        <begin position="390"/>
        <end position="414"/>
    </location>
</feature>
<accession>A0AAD3CTK3</accession>
<dbReference type="EMBL" id="BLLK01000045">
    <property type="protein sequence ID" value="GFH51986.1"/>
    <property type="molecule type" value="Genomic_DNA"/>
</dbReference>
<comment type="caution">
    <text evidence="3">The sequence shown here is derived from an EMBL/GenBank/DDBJ whole genome shotgun (WGS) entry which is preliminary data.</text>
</comment>
<feature type="region of interest" description="Disordered" evidence="1">
    <location>
        <begin position="1"/>
        <end position="23"/>
    </location>
</feature>
<organism evidence="3 4">
    <name type="scientific">Chaetoceros tenuissimus</name>
    <dbReference type="NCBI Taxonomy" id="426638"/>
    <lineage>
        <taxon>Eukaryota</taxon>
        <taxon>Sar</taxon>
        <taxon>Stramenopiles</taxon>
        <taxon>Ochrophyta</taxon>
        <taxon>Bacillariophyta</taxon>
        <taxon>Coscinodiscophyceae</taxon>
        <taxon>Chaetocerotophycidae</taxon>
        <taxon>Chaetocerotales</taxon>
        <taxon>Chaetocerotaceae</taxon>
        <taxon>Chaetoceros</taxon>
    </lineage>
</organism>
<feature type="transmembrane region" description="Helical" evidence="2">
    <location>
        <begin position="300"/>
        <end position="318"/>
    </location>
</feature>
<evidence type="ECO:0000256" key="2">
    <source>
        <dbReference type="SAM" id="Phobius"/>
    </source>
</evidence>
<name>A0AAD3CTK3_9STRA</name>
<sequence>MSEFPGRENALFDSRTQRQSQHERTLIGRRSAVSVLANDALLGGQVDFHMLTVLLISSRDTRHGLMTKSFFIFLSSAILFMQSFVLLKMGADLSYPSCREHEDCPQGTFCDKFLQNHICLDCWSEEERFHRCKELNELEYCEQGTNEYCLQTDTMDNKCDHIYQNMRVANFDSYVVIFFVILILGHFIVQEMEMAVKADRYLSKNAQNSILKQVFRCMLLGRRLGFPFIIAQGTVCAILMEPLGSNNILLNGLSIAFILEADDLFVGLLIPPATRDLILQDLNDQILSNDDEIQDRRDWMIHRLTLIIAIPLIFMGIFRPEWMEFLLNAISGHGQKEDITQDCPIIFGNAIAVIFIGSTLCLILDVLEVVLRPTMTETVNAFIRSKRQELLLRFGSYGFIFSVIMFLIFYYGIAIRNNTWSGRVRMILYVSMIVWFVFMSISWFIERKLNKEKVSSPAFDGEIPPNKCSSCLKPEHYWKNLRSVDDFKESWRENHDQDDLSDDLSFKTNTKQEQRSRDACASDMLFSDLSSSNKVINLHDGMIHSRFGVED</sequence>
<evidence type="ECO:0000313" key="3">
    <source>
        <dbReference type="EMBL" id="GFH51986.1"/>
    </source>
</evidence>
<gene>
    <name evidence="3" type="ORF">CTEN210_08462</name>
</gene>
<evidence type="ECO:0000256" key="1">
    <source>
        <dbReference type="SAM" id="MobiDB-lite"/>
    </source>
</evidence>
<keyword evidence="4" id="KW-1185">Reference proteome</keyword>